<feature type="non-terminal residue" evidence="1">
    <location>
        <position position="1"/>
    </location>
</feature>
<accession>A0A067TMC1</accession>
<dbReference type="Proteomes" id="UP000027222">
    <property type="component" value="Unassembled WGS sequence"/>
</dbReference>
<reference evidence="2" key="1">
    <citation type="journal article" date="2014" name="Proc. Natl. Acad. Sci. U.S.A.">
        <title>Extensive sampling of basidiomycete genomes demonstrates inadequacy of the white-rot/brown-rot paradigm for wood decay fungi.</title>
        <authorList>
            <person name="Riley R."/>
            <person name="Salamov A.A."/>
            <person name="Brown D.W."/>
            <person name="Nagy L.G."/>
            <person name="Floudas D."/>
            <person name="Held B.W."/>
            <person name="Levasseur A."/>
            <person name="Lombard V."/>
            <person name="Morin E."/>
            <person name="Otillar R."/>
            <person name="Lindquist E.A."/>
            <person name="Sun H."/>
            <person name="LaButti K.M."/>
            <person name="Schmutz J."/>
            <person name="Jabbour D."/>
            <person name="Luo H."/>
            <person name="Baker S.E."/>
            <person name="Pisabarro A.G."/>
            <person name="Walton J.D."/>
            <person name="Blanchette R.A."/>
            <person name="Henrissat B."/>
            <person name="Martin F."/>
            <person name="Cullen D."/>
            <person name="Hibbett D.S."/>
            <person name="Grigoriev I.V."/>
        </authorList>
    </citation>
    <scope>NUCLEOTIDE SEQUENCE [LARGE SCALE GENOMIC DNA]</scope>
    <source>
        <strain evidence="2">CBS 339.88</strain>
    </source>
</reference>
<proteinExistence type="predicted"/>
<sequence>QGLDVVVFGPLKTEYGKSRDNLLRETGEAISKENFLKVYGEAHLKVLKPELIQTAFCKTGIVPFN</sequence>
<protein>
    <recommendedName>
        <fullName evidence="3">NmrA-like domain-containing protein</fullName>
    </recommendedName>
</protein>
<name>A0A067TMC1_GALM3</name>
<keyword evidence="2" id="KW-1185">Reference proteome</keyword>
<feature type="non-terminal residue" evidence="1">
    <location>
        <position position="65"/>
    </location>
</feature>
<gene>
    <name evidence="1" type="ORF">GALMADRAFT_33231</name>
</gene>
<organism evidence="1 2">
    <name type="scientific">Galerina marginata (strain CBS 339.88)</name>
    <dbReference type="NCBI Taxonomy" id="685588"/>
    <lineage>
        <taxon>Eukaryota</taxon>
        <taxon>Fungi</taxon>
        <taxon>Dikarya</taxon>
        <taxon>Basidiomycota</taxon>
        <taxon>Agaricomycotina</taxon>
        <taxon>Agaricomycetes</taxon>
        <taxon>Agaricomycetidae</taxon>
        <taxon>Agaricales</taxon>
        <taxon>Agaricineae</taxon>
        <taxon>Strophariaceae</taxon>
        <taxon>Galerina</taxon>
    </lineage>
</organism>
<dbReference type="HOGENOM" id="CLU_013929_2_4_1"/>
<dbReference type="EMBL" id="KL142371">
    <property type="protein sequence ID" value="KDR81059.1"/>
    <property type="molecule type" value="Genomic_DNA"/>
</dbReference>
<dbReference type="STRING" id="685588.A0A067TMC1"/>
<evidence type="ECO:0008006" key="3">
    <source>
        <dbReference type="Google" id="ProtNLM"/>
    </source>
</evidence>
<dbReference type="AlphaFoldDB" id="A0A067TMC1"/>
<evidence type="ECO:0000313" key="2">
    <source>
        <dbReference type="Proteomes" id="UP000027222"/>
    </source>
</evidence>
<evidence type="ECO:0000313" key="1">
    <source>
        <dbReference type="EMBL" id="KDR81059.1"/>
    </source>
</evidence>
<dbReference type="OrthoDB" id="2917041at2759"/>